<feature type="transmembrane region" description="Helical" evidence="5">
    <location>
        <begin position="258"/>
        <end position="280"/>
    </location>
</feature>
<evidence type="ECO:0000256" key="4">
    <source>
        <dbReference type="ARBA" id="ARBA00023136"/>
    </source>
</evidence>
<feature type="transmembrane region" description="Helical" evidence="5">
    <location>
        <begin position="149"/>
        <end position="169"/>
    </location>
</feature>
<gene>
    <name evidence="7" type="ORF">ACFOFO_15290</name>
</gene>
<feature type="domain" description="Major facilitator superfamily (MFS) profile" evidence="6">
    <location>
        <begin position="25"/>
        <end position="436"/>
    </location>
</feature>
<sequence length="449" mass="46899">MTSPAAVDVQEFINSNAFSTFQRSILILCFLVVTIDGFDTASIGFIAPAIKAEWHLSAASLAPLFGAGLFGLMSGALIFGPLADRFGRKPILIFSVAFFGLASFLSVFSTGLPMLLVLRFLTGLGLGGAMPSAVTLTSEYCPQGRRSSLVTLMFCGFTVGSALGGLVAAQMLSSIGWRGVLCLGGVLPLLLVPLLVFKLPESLRFLVEKGKSGVKVARIVRHIAPAAASVPDLMIHDKKITGSPVASLFRQGMLQGTLLLWTTFFMSLLIIYLISSWLPTLLSNSGISLSKASFLAAMFQVGGTAGAILIGRWMDRFNPHLVLAIAYLIAAGFIALIGISGGALWLVVVAVFGAGFCVSGSQVGANALAAAFYPTGNRTTGVSWASAIGRSGSIVGSMIGGLLLSLQLDNQSIFLIAAAPALIGSVAIFMMGRQGCRHVVTPAPFERAV</sequence>
<evidence type="ECO:0000313" key="8">
    <source>
        <dbReference type="Proteomes" id="UP001595530"/>
    </source>
</evidence>
<evidence type="ECO:0000256" key="3">
    <source>
        <dbReference type="ARBA" id="ARBA00022989"/>
    </source>
</evidence>
<dbReference type="InterPro" id="IPR005829">
    <property type="entry name" value="Sugar_transporter_CS"/>
</dbReference>
<dbReference type="SUPFAM" id="SSF103473">
    <property type="entry name" value="MFS general substrate transporter"/>
    <property type="match status" value="1"/>
</dbReference>
<dbReference type="Gene3D" id="1.20.1250.20">
    <property type="entry name" value="MFS general substrate transporter like domains"/>
    <property type="match status" value="2"/>
</dbReference>
<feature type="transmembrane region" description="Helical" evidence="5">
    <location>
        <begin position="25"/>
        <end position="50"/>
    </location>
</feature>
<organism evidence="7 8">
    <name type="scientific">Undibacterium arcticum</name>
    <dbReference type="NCBI Taxonomy" id="1762892"/>
    <lineage>
        <taxon>Bacteria</taxon>
        <taxon>Pseudomonadati</taxon>
        <taxon>Pseudomonadota</taxon>
        <taxon>Betaproteobacteria</taxon>
        <taxon>Burkholderiales</taxon>
        <taxon>Oxalobacteraceae</taxon>
        <taxon>Undibacterium</taxon>
    </lineage>
</organism>
<dbReference type="Pfam" id="PF07690">
    <property type="entry name" value="MFS_1"/>
    <property type="match status" value="1"/>
</dbReference>
<evidence type="ECO:0000256" key="1">
    <source>
        <dbReference type="ARBA" id="ARBA00004141"/>
    </source>
</evidence>
<comment type="caution">
    <text evidence="7">The sequence shown here is derived from an EMBL/GenBank/DDBJ whole genome shotgun (WGS) entry which is preliminary data.</text>
</comment>
<reference evidence="8" key="1">
    <citation type="journal article" date="2019" name="Int. J. Syst. Evol. Microbiol.">
        <title>The Global Catalogue of Microorganisms (GCM) 10K type strain sequencing project: providing services to taxonomists for standard genome sequencing and annotation.</title>
        <authorList>
            <consortium name="The Broad Institute Genomics Platform"/>
            <consortium name="The Broad Institute Genome Sequencing Center for Infectious Disease"/>
            <person name="Wu L."/>
            <person name="Ma J."/>
        </authorList>
    </citation>
    <scope>NUCLEOTIDE SEQUENCE [LARGE SCALE GENOMIC DNA]</scope>
    <source>
        <strain evidence="8">KCTC 42986</strain>
    </source>
</reference>
<feature type="transmembrane region" description="Helical" evidence="5">
    <location>
        <begin position="292"/>
        <end position="314"/>
    </location>
</feature>
<dbReference type="InterPro" id="IPR011701">
    <property type="entry name" value="MFS"/>
</dbReference>
<keyword evidence="3 5" id="KW-1133">Transmembrane helix</keyword>
<feature type="transmembrane region" description="Helical" evidence="5">
    <location>
        <begin position="412"/>
        <end position="431"/>
    </location>
</feature>
<keyword evidence="8" id="KW-1185">Reference proteome</keyword>
<feature type="transmembrane region" description="Helical" evidence="5">
    <location>
        <begin position="91"/>
        <end position="110"/>
    </location>
</feature>
<keyword evidence="4 5" id="KW-0472">Membrane</keyword>
<feature type="transmembrane region" description="Helical" evidence="5">
    <location>
        <begin position="175"/>
        <end position="197"/>
    </location>
</feature>
<evidence type="ECO:0000256" key="5">
    <source>
        <dbReference type="SAM" id="Phobius"/>
    </source>
</evidence>
<name>A0ABV7F4U5_9BURK</name>
<proteinExistence type="predicted"/>
<protein>
    <submittedName>
        <fullName evidence="7">MFS transporter</fullName>
    </submittedName>
</protein>
<dbReference type="PROSITE" id="PS00217">
    <property type="entry name" value="SUGAR_TRANSPORT_2"/>
    <property type="match status" value="1"/>
</dbReference>
<feature type="transmembrane region" description="Helical" evidence="5">
    <location>
        <begin position="116"/>
        <end position="137"/>
    </location>
</feature>
<accession>A0ABV7F4U5</accession>
<dbReference type="PANTHER" id="PTHR23508:SF10">
    <property type="entry name" value="CARBOXYLIC ACID TRANSPORTER PROTEIN HOMOLOG"/>
    <property type="match status" value="1"/>
</dbReference>
<feature type="transmembrane region" description="Helical" evidence="5">
    <location>
        <begin position="345"/>
        <end position="372"/>
    </location>
</feature>
<dbReference type="RefSeq" id="WP_390331925.1">
    <property type="nucleotide sequence ID" value="NZ_JBHRTP010000048.1"/>
</dbReference>
<dbReference type="PROSITE" id="PS50850">
    <property type="entry name" value="MFS"/>
    <property type="match status" value="1"/>
</dbReference>
<dbReference type="CDD" id="cd17365">
    <property type="entry name" value="MFS_PcaK_like"/>
    <property type="match status" value="1"/>
</dbReference>
<evidence type="ECO:0000256" key="2">
    <source>
        <dbReference type="ARBA" id="ARBA00022692"/>
    </source>
</evidence>
<feature type="transmembrane region" description="Helical" evidence="5">
    <location>
        <begin position="56"/>
        <end position="79"/>
    </location>
</feature>
<comment type="subcellular location">
    <subcellularLocation>
        <location evidence="1">Membrane</location>
        <topology evidence="1">Multi-pass membrane protein</topology>
    </subcellularLocation>
</comment>
<evidence type="ECO:0000259" key="6">
    <source>
        <dbReference type="PROSITE" id="PS50850"/>
    </source>
</evidence>
<dbReference type="EMBL" id="JBHRTP010000048">
    <property type="protein sequence ID" value="MFC3109311.1"/>
    <property type="molecule type" value="Genomic_DNA"/>
</dbReference>
<evidence type="ECO:0000313" key="7">
    <source>
        <dbReference type="EMBL" id="MFC3109311.1"/>
    </source>
</evidence>
<keyword evidence="2 5" id="KW-0812">Transmembrane</keyword>
<dbReference type="InterPro" id="IPR020846">
    <property type="entry name" value="MFS_dom"/>
</dbReference>
<dbReference type="PANTHER" id="PTHR23508">
    <property type="entry name" value="CARBOXYLIC ACID TRANSPORTER PROTEIN HOMOLOG"/>
    <property type="match status" value="1"/>
</dbReference>
<dbReference type="InterPro" id="IPR036259">
    <property type="entry name" value="MFS_trans_sf"/>
</dbReference>
<feature type="transmembrane region" description="Helical" evidence="5">
    <location>
        <begin position="384"/>
        <end position="406"/>
    </location>
</feature>
<feature type="transmembrane region" description="Helical" evidence="5">
    <location>
        <begin position="321"/>
        <end position="339"/>
    </location>
</feature>
<dbReference type="Proteomes" id="UP001595530">
    <property type="component" value="Unassembled WGS sequence"/>
</dbReference>